<keyword evidence="4" id="KW-1185">Reference proteome</keyword>
<comment type="caution">
    <text evidence="3">The sequence shown here is derived from an EMBL/GenBank/DDBJ whole genome shotgun (WGS) entry which is preliminary data.</text>
</comment>
<dbReference type="InterPro" id="IPR036770">
    <property type="entry name" value="Ankyrin_rpt-contain_sf"/>
</dbReference>
<dbReference type="Pfam" id="PF17111">
    <property type="entry name" value="PigL_N"/>
    <property type="match status" value="1"/>
</dbReference>
<reference evidence="3" key="1">
    <citation type="submission" date="2023-01" db="EMBL/GenBank/DDBJ databases">
        <title>Colletotrichum chrysophilum M932 genome sequence.</title>
        <authorList>
            <person name="Baroncelli R."/>
        </authorList>
    </citation>
    <scope>NUCLEOTIDE SEQUENCE</scope>
    <source>
        <strain evidence="3">M932</strain>
    </source>
</reference>
<feature type="domain" description="Azaphilone pigments biosynthesis cluster protein L N-terminal" evidence="2">
    <location>
        <begin position="3"/>
        <end position="166"/>
    </location>
</feature>
<dbReference type="InterPro" id="IPR031348">
    <property type="entry name" value="PigL_N"/>
</dbReference>
<evidence type="ECO:0000256" key="1">
    <source>
        <dbReference type="SAM" id="MobiDB-lite"/>
    </source>
</evidence>
<evidence type="ECO:0000259" key="2">
    <source>
        <dbReference type="Pfam" id="PF17111"/>
    </source>
</evidence>
<dbReference type="AlphaFoldDB" id="A0AAD9E8D9"/>
<evidence type="ECO:0000313" key="4">
    <source>
        <dbReference type="Proteomes" id="UP001243330"/>
    </source>
</evidence>
<dbReference type="Gene3D" id="1.25.40.20">
    <property type="entry name" value="Ankyrin repeat-containing domain"/>
    <property type="match status" value="1"/>
</dbReference>
<proteinExistence type="predicted"/>
<organism evidence="3 4">
    <name type="scientific">Colletotrichum chrysophilum</name>
    <dbReference type="NCBI Taxonomy" id="1836956"/>
    <lineage>
        <taxon>Eukaryota</taxon>
        <taxon>Fungi</taxon>
        <taxon>Dikarya</taxon>
        <taxon>Ascomycota</taxon>
        <taxon>Pezizomycotina</taxon>
        <taxon>Sordariomycetes</taxon>
        <taxon>Hypocreomycetidae</taxon>
        <taxon>Glomerellales</taxon>
        <taxon>Glomerellaceae</taxon>
        <taxon>Colletotrichum</taxon>
        <taxon>Colletotrichum gloeosporioides species complex</taxon>
    </lineage>
</organism>
<dbReference type="SUPFAM" id="SSF48403">
    <property type="entry name" value="Ankyrin repeat"/>
    <property type="match status" value="1"/>
</dbReference>
<evidence type="ECO:0000313" key="3">
    <source>
        <dbReference type="EMBL" id="KAK1838427.1"/>
    </source>
</evidence>
<dbReference type="EMBL" id="JAQOWY010000832">
    <property type="protein sequence ID" value="KAK1838427.1"/>
    <property type="molecule type" value="Genomic_DNA"/>
</dbReference>
<accession>A0AAD9E8D9</accession>
<feature type="region of interest" description="Disordered" evidence="1">
    <location>
        <begin position="213"/>
        <end position="244"/>
    </location>
</feature>
<sequence length="959" mass="107547">MEDPLSIAASVAGLITLAASTTKLAKTLSDRYNEKAAASVRGNVETLDSALIRINRSLEHQAFDHPGEEILRQPIECCARTLRNIEMQFQKLEIKGYSWHSMRGRIARPEVLREISTLQITLEGQKTTLLIAMQLIMANRNCTGESQSKMLHMIFNAIEELRAIIEREKPMDTSPQEIDNDVLANSMRADFGYASTPSVVHVHPSFDDWLSTWATPDDQDGQPTSLTDQSPKEGHLNSESGTASSRPLQNVKLIIEGLPQAAQEGNATSEITTPANTPLYDIMFQLDKEYLQPPKRDRSDNLQGPDRICGFAIVDNGTKVAPFMPWSTSFVVVMEGPSCYDVQSGLKINHNESLVHFYNGCQFAIKVYSGSINCVSGQQVIDSVPHEQDYIICSRQRRLDGFKSADNETRQFVAMPLGWEYSAEHQLTDKEDVGGIQLQIAPRLRDCVEFRALDHLWNLGWSFPCSATASELGLVAGSVVAMSDFDSDIKLLNEFEHSFADRSRWQIHGWSNPLLYPMDETGLHRVTWVQDLLQRRGGQNLGPISTIRLQPVLSVAIELKFTIGDERHQSGELNSAGWEISLGAGARLLQEIHRGKEQTWDWNNSCLVNIQLLNAAAFKSVTGIPAWTPISLLDYRKKGRMLQVPVVAESTYDSTTQVATICDLKSISALDITLSDDVRYKRRIISCPECETDMCNVALSVNNVDSSRAQNHGCSPRASTCLDLMETDSIGPDGLLRCGVDLKLWLCPQKTPSLKCVARFLKQGGRSFLKDYGFNRGDLQMPVSRKVREMLLEDFISNDFYLNARDTQGRTILWTERQLTYMLLDNGARVDIPDNDGNTLLHALVAKQDPTSLQKNQRPLETLLNHKKGREAVNVRNRDGLTPYQLALGIDAIHYWDIYTRLFDNAEADIRIVFPKGVYRDKLTYSLAKWQAEVGSVSAFRRPAAEERLLRARLAMSYS</sequence>
<name>A0AAD9E8D9_9PEZI</name>
<dbReference type="Proteomes" id="UP001243330">
    <property type="component" value="Unassembled WGS sequence"/>
</dbReference>
<gene>
    <name evidence="3" type="ORF">CCHR01_18951</name>
</gene>
<protein>
    <submittedName>
        <fullName evidence="3">Integral membrane protein</fullName>
    </submittedName>
</protein>